<evidence type="ECO:0000313" key="2">
    <source>
        <dbReference type="EMBL" id="KAL2728353.1"/>
    </source>
</evidence>
<accession>A0ABD2B6J1</accession>
<feature type="region of interest" description="Disordered" evidence="1">
    <location>
        <begin position="9"/>
        <end position="61"/>
    </location>
</feature>
<keyword evidence="3" id="KW-1185">Reference proteome</keyword>
<reference evidence="2 3" key="1">
    <citation type="journal article" date="2024" name="Ann. Entomol. Soc. Am.">
        <title>Genomic analyses of the southern and eastern yellowjacket wasps (Hymenoptera: Vespidae) reveal evolutionary signatures of social life.</title>
        <authorList>
            <person name="Catto M.A."/>
            <person name="Caine P.B."/>
            <person name="Orr S.E."/>
            <person name="Hunt B.G."/>
            <person name="Goodisman M.A.D."/>
        </authorList>
    </citation>
    <scope>NUCLEOTIDE SEQUENCE [LARGE SCALE GENOMIC DNA]</scope>
    <source>
        <strain evidence="2">232</strain>
        <tissue evidence="2">Head and thorax</tissue>
    </source>
</reference>
<protein>
    <submittedName>
        <fullName evidence="2">Uncharacterized protein</fullName>
    </submittedName>
</protein>
<evidence type="ECO:0000256" key="1">
    <source>
        <dbReference type="SAM" id="MobiDB-lite"/>
    </source>
</evidence>
<organism evidence="2 3">
    <name type="scientific">Vespula maculifrons</name>
    <name type="common">Eastern yellow jacket</name>
    <name type="synonym">Wasp</name>
    <dbReference type="NCBI Taxonomy" id="7453"/>
    <lineage>
        <taxon>Eukaryota</taxon>
        <taxon>Metazoa</taxon>
        <taxon>Ecdysozoa</taxon>
        <taxon>Arthropoda</taxon>
        <taxon>Hexapoda</taxon>
        <taxon>Insecta</taxon>
        <taxon>Pterygota</taxon>
        <taxon>Neoptera</taxon>
        <taxon>Endopterygota</taxon>
        <taxon>Hymenoptera</taxon>
        <taxon>Apocrita</taxon>
        <taxon>Aculeata</taxon>
        <taxon>Vespoidea</taxon>
        <taxon>Vespidae</taxon>
        <taxon>Vespinae</taxon>
        <taxon>Vespula</taxon>
    </lineage>
</organism>
<sequence>MLLSADLIADDDVGGGGGGGDGGGGGGGSDASSDGYQDHRTLPIRMNRREGGESELAPTTRRRYNSRVYGSKDTYSGQGWHSPLYGNTSCRPTYSTRKITVLPEMPYIRICKDYLAYDRVMRMMWLAYR</sequence>
<feature type="compositionally biased region" description="Gly residues" evidence="1">
    <location>
        <begin position="14"/>
        <end position="29"/>
    </location>
</feature>
<dbReference type="AlphaFoldDB" id="A0ABD2B6J1"/>
<dbReference type="Proteomes" id="UP001607303">
    <property type="component" value="Unassembled WGS sequence"/>
</dbReference>
<gene>
    <name evidence="2" type="ORF">V1477_017629</name>
</gene>
<dbReference type="EMBL" id="JAYRBN010000100">
    <property type="protein sequence ID" value="KAL2728353.1"/>
    <property type="molecule type" value="Genomic_DNA"/>
</dbReference>
<feature type="compositionally biased region" description="Basic and acidic residues" evidence="1">
    <location>
        <begin position="36"/>
        <end position="52"/>
    </location>
</feature>
<proteinExistence type="predicted"/>
<name>A0ABD2B6J1_VESMC</name>
<comment type="caution">
    <text evidence="2">The sequence shown here is derived from an EMBL/GenBank/DDBJ whole genome shotgun (WGS) entry which is preliminary data.</text>
</comment>
<evidence type="ECO:0000313" key="3">
    <source>
        <dbReference type="Proteomes" id="UP001607303"/>
    </source>
</evidence>